<evidence type="ECO:0000256" key="6">
    <source>
        <dbReference type="ARBA" id="ARBA00022833"/>
    </source>
</evidence>
<reference evidence="9 10" key="1">
    <citation type="submission" date="2014-08" db="EMBL/GenBank/DDBJ databases">
        <title>Genomic and Phenotypic Diversity of Colwellia psychrerythraea strains from Disparate Marine Basins.</title>
        <authorList>
            <person name="Techtmann S.M."/>
            <person name="Stelling S.C."/>
            <person name="Utturkar S.M."/>
            <person name="Alshibli N."/>
            <person name="Harris A."/>
            <person name="Brown S.D."/>
            <person name="Hazen T.C."/>
        </authorList>
    </citation>
    <scope>NUCLEOTIDE SEQUENCE [LARGE SCALE GENOMIC DNA]</scope>
    <source>
        <strain evidence="9 10">GAB14E</strain>
    </source>
</reference>
<dbReference type="InterPro" id="IPR032282">
    <property type="entry name" value="HAGH_C"/>
</dbReference>
<evidence type="ECO:0000256" key="1">
    <source>
        <dbReference type="ARBA" id="ARBA00001623"/>
    </source>
</evidence>
<dbReference type="SMART" id="SM00849">
    <property type="entry name" value="Lactamase_B"/>
    <property type="match status" value="1"/>
</dbReference>
<comment type="caution">
    <text evidence="9">The sequence shown here is derived from an EMBL/GenBank/DDBJ whole genome shotgun (WGS) entry which is preliminary data.</text>
</comment>
<comment type="similarity">
    <text evidence="3 7">Belongs to the metallo-beta-lactamase superfamily. Glyoxalase II family.</text>
</comment>
<dbReference type="CDD" id="cd07723">
    <property type="entry name" value="hydroxyacylglutathione_hydrolase_MBL-fold"/>
    <property type="match status" value="1"/>
</dbReference>
<dbReference type="SUPFAM" id="SSF56281">
    <property type="entry name" value="Metallo-hydrolase/oxidoreductase"/>
    <property type="match status" value="1"/>
</dbReference>
<evidence type="ECO:0000313" key="9">
    <source>
        <dbReference type="EMBL" id="KGJ89931.1"/>
    </source>
</evidence>
<feature type="binding site" evidence="7">
    <location>
        <position position="139"/>
    </location>
    <ligand>
        <name>Zn(2+)</name>
        <dbReference type="ChEBI" id="CHEBI:29105"/>
        <label>2</label>
    </ligand>
</feature>
<evidence type="ECO:0000313" key="10">
    <source>
        <dbReference type="Proteomes" id="UP000029868"/>
    </source>
</evidence>
<dbReference type="Proteomes" id="UP000029868">
    <property type="component" value="Unassembled WGS sequence"/>
</dbReference>
<organism evidence="9 10">
    <name type="scientific">Colwellia psychrerythraea</name>
    <name type="common">Vibrio psychroerythus</name>
    <dbReference type="NCBI Taxonomy" id="28229"/>
    <lineage>
        <taxon>Bacteria</taxon>
        <taxon>Pseudomonadati</taxon>
        <taxon>Pseudomonadota</taxon>
        <taxon>Gammaproteobacteria</taxon>
        <taxon>Alteromonadales</taxon>
        <taxon>Colwelliaceae</taxon>
        <taxon>Colwellia</taxon>
    </lineage>
</organism>
<proteinExistence type="inferred from homology"/>
<feature type="domain" description="Metallo-beta-lactamase" evidence="8">
    <location>
        <begin position="16"/>
        <end position="177"/>
    </location>
</feature>
<dbReference type="InterPro" id="IPR001279">
    <property type="entry name" value="Metallo-B-lactamas"/>
</dbReference>
<evidence type="ECO:0000256" key="2">
    <source>
        <dbReference type="ARBA" id="ARBA00004963"/>
    </source>
</evidence>
<evidence type="ECO:0000256" key="3">
    <source>
        <dbReference type="ARBA" id="ARBA00006759"/>
    </source>
</evidence>
<dbReference type="AlphaFoldDB" id="A0A099KHT6"/>
<dbReference type="EC" id="3.1.2.6" evidence="7"/>
<name>A0A099KHT6_COLPS</name>
<evidence type="ECO:0000259" key="8">
    <source>
        <dbReference type="SMART" id="SM00849"/>
    </source>
</evidence>
<dbReference type="NCBIfam" id="TIGR03413">
    <property type="entry name" value="GSH_gloB"/>
    <property type="match status" value="1"/>
</dbReference>
<dbReference type="PANTHER" id="PTHR43705:SF1">
    <property type="entry name" value="HYDROXYACYLGLUTATHIONE HYDROLASE GLOB"/>
    <property type="match status" value="1"/>
</dbReference>
<keyword evidence="5 7" id="KW-0378">Hydrolase</keyword>
<feature type="binding site" evidence="7">
    <location>
        <position position="64"/>
    </location>
    <ligand>
        <name>Zn(2+)</name>
        <dbReference type="ChEBI" id="CHEBI:29105"/>
        <label>2</label>
    </ligand>
</feature>
<evidence type="ECO:0000256" key="7">
    <source>
        <dbReference type="HAMAP-Rule" id="MF_01374"/>
    </source>
</evidence>
<protein>
    <recommendedName>
        <fullName evidence="7">Hydroxyacylglutathione hydrolase</fullName>
        <ecNumber evidence="7">3.1.2.6</ecNumber>
    </recommendedName>
    <alternativeName>
        <fullName evidence="7">Glyoxalase II</fullName>
        <shortName evidence="7">Glx II</shortName>
    </alternativeName>
</protein>
<dbReference type="RefSeq" id="WP_033083702.1">
    <property type="nucleotide sequence ID" value="NZ_JQEC01000051.1"/>
</dbReference>
<feature type="binding site" evidence="7">
    <location>
        <position position="177"/>
    </location>
    <ligand>
        <name>Zn(2+)</name>
        <dbReference type="ChEBI" id="CHEBI:29105"/>
        <label>2</label>
    </ligand>
</feature>
<dbReference type="PANTHER" id="PTHR43705">
    <property type="entry name" value="HYDROXYACYLGLUTATHIONE HYDROLASE"/>
    <property type="match status" value="1"/>
</dbReference>
<feature type="binding site" evidence="7">
    <location>
        <position position="59"/>
    </location>
    <ligand>
        <name>Zn(2+)</name>
        <dbReference type="ChEBI" id="CHEBI:29105"/>
        <label>1</label>
    </ligand>
</feature>
<evidence type="ECO:0000256" key="4">
    <source>
        <dbReference type="ARBA" id="ARBA00022723"/>
    </source>
</evidence>
<comment type="pathway">
    <text evidence="2 7">Secondary metabolite metabolism; methylglyoxal degradation; (R)-lactate from methylglyoxal: step 2/2.</text>
</comment>
<comment type="subunit">
    <text evidence="7">Monomer.</text>
</comment>
<dbReference type="InterPro" id="IPR035680">
    <property type="entry name" value="Clx_II_MBL"/>
</dbReference>
<feature type="binding site" evidence="7">
    <location>
        <position position="63"/>
    </location>
    <ligand>
        <name>Zn(2+)</name>
        <dbReference type="ChEBI" id="CHEBI:29105"/>
        <label>2</label>
    </ligand>
</feature>
<sequence length="265" mass="29537">MSNTHHIVTAIQAFNDNYIWALAEKNNDKITLIDPGDAGVCIDYLQESNLVLSNILITHHHSDHVGGIKNLLEYAKLRKWQVTVYGPASENIAQLDITLKEGDAVTLADTHCQLNVLDLPGHTKGHIAYYNKDILFCGDTLFSGGCGRLFEGTPEQMHHSLSKLASLPANTLIYCAHEYTQANLAFALAVEPDNNDLHKYSELVALKRDKNQASIPSNIALERQINPFLRCHEPAIKQAAQAYSKKKQTSDSEVFSVIRAWKDNF</sequence>
<dbReference type="Gene3D" id="3.60.15.10">
    <property type="entry name" value="Ribonuclease Z/Hydroxyacylglutathione hydrolase-like"/>
    <property type="match status" value="1"/>
</dbReference>
<dbReference type="OrthoDB" id="9802248at2"/>
<evidence type="ECO:0000256" key="5">
    <source>
        <dbReference type="ARBA" id="ARBA00022801"/>
    </source>
</evidence>
<dbReference type="GO" id="GO:0046872">
    <property type="term" value="F:metal ion binding"/>
    <property type="evidence" value="ECO:0007669"/>
    <property type="project" value="UniProtKB-KW"/>
</dbReference>
<keyword evidence="6 7" id="KW-0862">Zinc</keyword>
<dbReference type="UniPathway" id="UPA00619">
    <property type="reaction ID" value="UER00676"/>
</dbReference>
<dbReference type="PIRSF" id="PIRSF005457">
    <property type="entry name" value="Glx"/>
    <property type="match status" value="1"/>
</dbReference>
<comment type="cofactor">
    <cofactor evidence="7">
        <name>Zn(2+)</name>
        <dbReference type="ChEBI" id="CHEBI:29105"/>
    </cofactor>
    <text evidence="7">Binds 2 Zn(2+) ions per subunit.</text>
</comment>
<feature type="binding site" evidence="7">
    <location>
        <position position="139"/>
    </location>
    <ligand>
        <name>Zn(2+)</name>
        <dbReference type="ChEBI" id="CHEBI:29105"/>
        <label>1</label>
    </ligand>
</feature>
<dbReference type="InterPro" id="IPR036866">
    <property type="entry name" value="RibonucZ/Hydroxyglut_hydro"/>
</dbReference>
<dbReference type="InterPro" id="IPR017782">
    <property type="entry name" value="Hydroxyacylglutathione_Hdrlase"/>
</dbReference>
<dbReference type="EMBL" id="JQEC01000051">
    <property type="protein sequence ID" value="KGJ89931.1"/>
    <property type="molecule type" value="Genomic_DNA"/>
</dbReference>
<feature type="binding site" evidence="7">
    <location>
        <position position="122"/>
    </location>
    <ligand>
        <name>Zn(2+)</name>
        <dbReference type="ChEBI" id="CHEBI:29105"/>
        <label>1</label>
    </ligand>
</feature>
<dbReference type="Pfam" id="PF00753">
    <property type="entry name" value="Lactamase_B"/>
    <property type="match status" value="1"/>
</dbReference>
<comment type="function">
    <text evidence="7">Thiolesterase that catalyzes the hydrolysis of S-D-lactoyl-glutathione to form glutathione and D-lactic acid.</text>
</comment>
<comment type="catalytic activity">
    <reaction evidence="1 7">
        <text>an S-(2-hydroxyacyl)glutathione + H2O = a 2-hydroxy carboxylate + glutathione + H(+)</text>
        <dbReference type="Rhea" id="RHEA:21864"/>
        <dbReference type="ChEBI" id="CHEBI:15377"/>
        <dbReference type="ChEBI" id="CHEBI:15378"/>
        <dbReference type="ChEBI" id="CHEBI:57925"/>
        <dbReference type="ChEBI" id="CHEBI:58896"/>
        <dbReference type="ChEBI" id="CHEBI:71261"/>
        <dbReference type="EC" id="3.1.2.6"/>
    </reaction>
</comment>
<dbReference type="GO" id="GO:0019243">
    <property type="term" value="P:methylglyoxal catabolic process to D-lactate via S-lactoyl-glutathione"/>
    <property type="evidence" value="ECO:0007669"/>
    <property type="project" value="UniProtKB-UniRule"/>
</dbReference>
<feature type="binding site" evidence="7">
    <location>
        <position position="61"/>
    </location>
    <ligand>
        <name>Zn(2+)</name>
        <dbReference type="ChEBI" id="CHEBI:29105"/>
        <label>1</label>
    </ligand>
</feature>
<gene>
    <name evidence="7" type="primary">gloB</name>
    <name evidence="9" type="ORF">GAB14E_3809</name>
</gene>
<dbReference type="InterPro" id="IPR050110">
    <property type="entry name" value="Glyoxalase_II_hydrolase"/>
</dbReference>
<accession>A0A099KHT6</accession>
<dbReference type="PATRIC" id="fig|28229.3.peg.3733"/>
<keyword evidence="4 7" id="KW-0479">Metal-binding</keyword>
<dbReference type="Pfam" id="PF16123">
    <property type="entry name" value="HAGH_C"/>
    <property type="match status" value="1"/>
</dbReference>
<dbReference type="HAMAP" id="MF_01374">
    <property type="entry name" value="Glyoxalase_2"/>
    <property type="match status" value="1"/>
</dbReference>
<dbReference type="GO" id="GO:0004416">
    <property type="term" value="F:hydroxyacylglutathione hydrolase activity"/>
    <property type="evidence" value="ECO:0007669"/>
    <property type="project" value="UniProtKB-UniRule"/>
</dbReference>